<organism evidence="1 2">
    <name type="scientific">Paenibacillus filicis</name>
    <dbReference type="NCBI Taxonomy" id="669464"/>
    <lineage>
        <taxon>Bacteria</taxon>
        <taxon>Bacillati</taxon>
        <taxon>Bacillota</taxon>
        <taxon>Bacilli</taxon>
        <taxon>Bacillales</taxon>
        <taxon>Paenibacillaceae</taxon>
        <taxon>Paenibacillus</taxon>
    </lineage>
</organism>
<name>A0ABU9DP59_9BACL</name>
<dbReference type="SUPFAM" id="SSF52540">
    <property type="entry name" value="P-loop containing nucleoside triphosphate hydrolases"/>
    <property type="match status" value="1"/>
</dbReference>
<gene>
    <name evidence="1" type="ORF">WMW72_18955</name>
</gene>
<reference evidence="1 2" key="1">
    <citation type="submission" date="2024-04" db="EMBL/GenBank/DDBJ databases">
        <title>draft genome sequnece of Paenibacillus filicis.</title>
        <authorList>
            <person name="Kim D.-U."/>
        </authorList>
    </citation>
    <scope>NUCLEOTIDE SEQUENCE [LARGE SCALE GENOMIC DNA]</scope>
    <source>
        <strain evidence="1 2">KACC14197</strain>
    </source>
</reference>
<keyword evidence="2" id="KW-1185">Reference proteome</keyword>
<dbReference type="EMBL" id="JBBPCC010000012">
    <property type="protein sequence ID" value="MEK8129987.1"/>
    <property type="molecule type" value="Genomic_DNA"/>
</dbReference>
<evidence type="ECO:0000313" key="2">
    <source>
        <dbReference type="Proteomes" id="UP001469365"/>
    </source>
</evidence>
<protein>
    <submittedName>
        <fullName evidence="1">AAA family ATPase</fullName>
    </submittedName>
</protein>
<dbReference type="InterPro" id="IPR027417">
    <property type="entry name" value="P-loop_NTPase"/>
</dbReference>
<comment type="caution">
    <text evidence="1">The sequence shown here is derived from an EMBL/GenBank/DDBJ whole genome shotgun (WGS) entry which is preliminary data.</text>
</comment>
<dbReference type="Proteomes" id="UP001469365">
    <property type="component" value="Unassembled WGS sequence"/>
</dbReference>
<dbReference type="Pfam" id="PF13671">
    <property type="entry name" value="AAA_33"/>
    <property type="match status" value="1"/>
</dbReference>
<dbReference type="RefSeq" id="WP_341417113.1">
    <property type="nucleotide sequence ID" value="NZ_JBBPCC010000012.1"/>
</dbReference>
<proteinExistence type="predicted"/>
<accession>A0ABU9DP59</accession>
<dbReference type="Gene3D" id="3.40.50.300">
    <property type="entry name" value="P-loop containing nucleotide triphosphate hydrolases"/>
    <property type="match status" value="1"/>
</dbReference>
<sequence length="201" mass="22393">MTKPKILFIVGPAGAGKTTLAKALARSSRTPLFDMDTLLRPAAETIMTISGLDPNDRDSPVYKTYCRDLGYRITMDAVLENTQLGLDALVVGPFTRETADPQWPEQELARIEATLQDVDLKVISVYLPDDGDYRERIQQRASILDVWKLDNWDNFRPSLGRRTIQWPVPSSALLEFDNSGPLTPDKLAAVTQFTFGTSHAP</sequence>
<evidence type="ECO:0000313" key="1">
    <source>
        <dbReference type="EMBL" id="MEK8129987.1"/>
    </source>
</evidence>